<proteinExistence type="predicted"/>
<dbReference type="Proteomes" id="UP000003860">
    <property type="component" value="Unassembled WGS sequence"/>
</dbReference>
<dbReference type="InterPro" id="IPR040086">
    <property type="entry name" value="MJ0683-like"/>
</dbReference>
<dbReference type="AlphaFoldDB" id="F1TFQ8"/>
<evidence type="ECO:0000259" key="4">
    <source>
        <dbReference type="Pfam" id="PF04055"/>
    </source>
</evidence>
<keyword evidence="3" id="KW-0411">Iron-sulfur</keyword>
<dbReference type="SFLD" id="SFLDS00029">
    <property type="entry name" value="Radical_SAM"/>
    <property type="match status" value="1"/>
</dbReference>
<dbReference type="STRING" id="588581.Cpap_1330"/>
<dbReference type="GO" id="GO:0051536">
    <property type="term" value="F:iron-sulfur cluster binding"/>
    <property type="evidence" value="ECO:0007669"/>
    <property type="project" value="UniProtKB-KW"/>
</dbReference>
<reference evidence="5" key="2">
    <citation type="submission" date="2011-01" db="EMBL/GenBank/DDBJ databases">
        <title>The Non-contiguous Finished genome of Clostridium papyrosolvens.</title>
        <authorList>
            <person name="Lucas S."/>
            <person name="Copeland A."/>
            <person name="Lapidus A."/>
            <person name="Cheng J.-F."/>
            <person name="Goodwin L."/>
            <person name="Pitluck S."/>
            <person name="Misra M."/>
            <person name="Chertkov O."/>
            <person name="Detter J.C."/>
            <person name="Han C."/>
            <person name="Tapia R."/>
            <person name="Land M."/>
            <person name="Hauser L."/>
            <person name="Kyrpides N."/>
            <person name="Ivanova N."/>
            <person name="Pagani I."/>
            <person name="Mouttaki H."/>
            <person name="He Z."/>
            <person name="Zhou J."/>
            <person name="Hemme C.L."/>
            <person name="Woyke T."/>
        </authorList>
    </citation>
    <scope>NUCLEOTIDE SEQUENCE [LARGE SCALE GENOMIC DNA]</scope>
    <source>
        <strain evidence="5">DSM 2782</strain>
    </source>
</reference>
<evidence type="ECO:0000256" key="3">
    <source>
        <dbReference type="ARBA" id="ARBA00023014"/>
    </source>
</evidence>
<gene>
    <name evidence="5" type="ORF">Cpap_1330</name>
</gene>
<keyword evidence="6" id="KW-1185">Reference proteome</keyword>
<dbReference type="PANTHER" id="PTHR43432:SF5">
    <property type="entry name" value="ELP3_MIAA_NIFB-LIKE RADICAL SAM CORE DOMAIN-CONTAINING PROTEIN"/>
    <property type="match status" value="1"/>
</dbReference>
<dbReference type="CDD" id="cd01335">
    <property type="entry name" value="Radical_SAM"/>
    <property type="match status" value="1"/>
</dbReference>
<evidence type="ECO:0000256" key="1">
    <source>
        <dbReference type="ARBA" id="ARBA00022723"/>
    </source>
</evidence>
<accession>F1TFQ8</accession>
<name>F1TFQ8_9FIRM</name>
<dbReference type="InterPro" id="IPR058240">
    <property type="entry name" value="rSAM_sf"/>
</dbReference>
<dbReference type="GO" id="GO:0003824">
    <property type="term" value="F:catalytic activity"/>
    <property type="evidence" value="ECO:0007669"/>
    <property type="project" value="InterPro"/>
</dbReference>
<comment type="caution">
    <text evidence="5">The sequence shown here is derived from an EMBL/GenBank/DDBJ whole genome shotgun (WGS) entry which is preliminary data.</text>
</comment>
<dbReference type="RefSeq" id="WP_004620791.1">
    <property type="nucleotide sequence ID" value="NZ_ACXX02000011.1"/>
</dbReference>
<keyword evidence="1" id="KW-0479">Metal-binding</keyword>
<dbReference type="Pfam" id="PF04055">
    <property type="entry name" value="Radical_SAM"/>
    <property type="match status" value="1"/>
</dbReference>
<protein>
    <submittedName>
        <fullName evidence="5">Radical SAM domain protein</fullName>
    </submittedName>
</protein>
<evidence type="ECO:0000313" key="5">
    <source>
        <dbReference type="EMBL" id="EGD46790.1"/>
    </source>
</evidence>
<dbReference type="OrthoDB" id="9785699at2"/>
<dbReference type="Gene3D" id="3.80.30.30">
    <property type="match status" value="1"/>
</dbReference>
<keyword evidence="2" id="KW-0408">Iron</keyword>
<feature type="domain" description="Radical SAM core" evidence="4">
    <location>
        <begin position="16"/>
        <end position="180"/>
    </location>
</feature>
<dbReference type="GO" id="GO:0046872">
    <property type="term" value="F:metal ion binding"/>
    <property type="evidence" value="ECO:0007669"/>
    <property type="project" value="UniProtKB-KW"/>
</dbReference>
<dbReference type="InterPro" id="IPR007197">
    <property type="entry name" value="rSAM"/>
</dbReference>
<evidence type="ECO:0000256" key="2">
    <source>
        <dbReference type="ARBA" id="ARBA00023004"/>
    </source>
</evidence>
<sequence length="290" mass="33602">MHFVDVKGILSAKNGMNVYRGCTHGCIYCDSRSKCYNFTHDFEDIEVKQNALELLEKALSSKRKKCMIGTGAMSDPYMHCEEKLGITRRCLELINKYEFGLAIQTKSDLILRDLELLKSINEKTKCVVQMTLTTYDEELCKVLEPNVCTTKRRFEVLNICRDNGIPTIVWLGPILPFINDTKENIEGILGYCIKANVKGIICFGMGLTLREGNREYFYERLDGHFPGLRMKYHQKYGYAYGINSDNNKELMQLLRSICKQHNILCNPEEVFSYLHKFPETKKYNQMSLFE</sequence>
<dbReference type="PANTHER" id="PTHR43432">
    <property type="entry name" value="SLR0285 PROTEIN"/>
    <property type="match status" value="1"/>
</dbReference>
<reference evidence="5" key="1">
    <citation type="submission" date="2009-07" db="EMBL/GenBank/DDBJ databases">
        <authorList>
            <consortium name="US DOE Joint Genome Institute (JGI-PGF)"/>
            <person name="Lucas S."/>
            <person name="Copeland A."/>
            <person name="Lapidus A."/>
            <person name="Glavina del Rio T."/>
            <person name="Tice H."/>
            <person name="Bruce D."/>
            <person name="Goodwin L."/>
            <person name="Pitluck S."/>
            <person name="Larimer F."/>
            <person name="Land M.L."/>
            <person name="Mouttaki H."/>
            <person name="He Z."/>
            <person name="Zhou J."/>
            <person name="Hemme C.L."/>
        </authorList>
    </citation>
    <scope>NUCLEOTIDE SEQUENCE [LARGE SCALE GENOMIC DNA]</scope>
    <source>
        <strain evidence="5">DSM 2782</strain>
    </source>
</reference>
<dbReference type="eggNOG" id="COG1533">
    <property type="taxonomic scope" value="Bacteria"/>
</dbReference>
<dbReference type="EMBL" id="ACXX02000011">
    <property type="protein sequence ID" value="EGD46790.1"/>
    <property type="molecule type" value="Genomic_DNA"/>
</dbReference>
<dbReference type="SUPFAM" id="SSF102114">
    <property type="entry name" value="Radical SAM enzymes"/>
    <property type="match status" value="1"/>
</dbReference>
<evidence type="ECO:0000313" key="6">
    <source>
        <dbReference type="Proteomes" id="UP000003860"/>
    </source>
</evidence>
<dbReference type="SFLD" id="SFLDG01084">
    <property type="entry name" value="Uncharacterised_Radical_SAM_Su"/>
    <property type="match status" value="1"/>
</dbReference>
<organism evidence="5 6">
    <name type="scientific">Ruminiclostridium papyrosolvens DSM 2782</name>
    <dbReference type="NCBI Taxonomy" id="588581"/>
    <lineage>
        <taxon>Bacteria</taxon>
        <taxon>Bacillati</taxon>
        <taxon>Bacillota</taxon>
        <taxon>Clostridia</taxon>
        <taxon>Eubacteriales</taxon>
        <taxon>Oscillospiraceae</taxon>
        <taxon>Ruminiclostridium</taxon>
    </lineage>
</organism>